<comment type="caution">
    <text evidence="10">The sequence shown here is derived from an EMBL/GenBank/DDBJ whole genome shotgun (WGS) entry which is preliminary data.</text>
</comment>
<dbReference type="SUPFAM" id="SSF103481">
    <property type="entry name" value="Multidrug resistance efflux transporter EmrE"/>
    <property type="match status" value="1"/>
</dbReference>
<name>A0ABS4SMG9_9PROT</name>
<dbReference type="Proteomes" id="UP000781958">
    <property type="component" value="Unassembled WGS sequence"/>
</dbReference>
<proteinExistence type="inferred from homology"/>
<accession>A0ABS4SMG9</accession>
<evidence type="ECO:0000313" key="10">
    <source>
        <dbReference type="EMBL" id="MBP2293122.1"/>
    </source>
</evidence>
<comment type="similarity">
    <text evidence="7 8">Belongs to the drug/metabolite transporter (DMT) superfamily. Small multidrug resistance (SMR) (TC 2.A.7.1) family.</text>
</comment>
<keyword evidence="11" id="KW-1185">Reference proteome</keyword>
<dbReference type="Gene3D" id="1.10.3730.20">
    <property type="match status" value="1"/>
</dbReference>
<evidence type="ECO:0000256" key="7">
    <source>
        <dbReference type="ARBA" id="ARBA00038032"/>
    </source>
</evidence>
<dbReference type="InterPro" id="IPR000390">
    <property type="entry name" value="Small_drug/metabolite_transptr"/>
</dbReference>
<comment type="subcellular location">
    <subcellularLocation>
        <location evidence="1 8">Cell membrane</location>
        <topology evidence="1 8">Multi-pass membrane protein</topology>
    </subcellularLocation>
</comment>
<evidence type="ECO:0000256" key="3">
    <source>
        <dbReference type="ARBA" id="ARBA00022475"/>
    </source>
</evidence>
<organism evidence="10 11">
    <name type="scientific">Azospirillum rugosum</name>
    <dbReference type="NCBI Taxonomy" id="416170"/>
    <lineage>
        <taxon>Bacteria</taxon>
        <taxon>Pseudomonadati</taxon>
        <taxon>Pseudomonadota</taxon>
        <taxon>Alphaproteobacteria</taxon>
        <taxon>Rhodospirillales</taxon>
        <taxon>Azospirillaceae</taxon>
        <taxon>Azospirillum</taxon>
    </lineage>
</organism>
<reference evidence="10 11" key="1">
    <citation type="submission" date="2021-03" db="EMBL/GenBank/DDBJ databases">
        <title>Genomic Encyclopedia of Type Strains, Phase III (KMG-III): the genomes of soil and plant-associated and newly described type strains.</title>
        <authorList>
            <person name="Whitman W."/>
        </authorList>
    </citation>
    <scope>NUCLEOTIDE SEQUENCE [LARGE SCALE GENOMIC DNA]</scope>
    <source>
        <strain evidence="10 11">IMMIB AFH-6</strain>
    </source>
</reference>
<feature type="transmembrane region" description="Helical" evidence="9">
    <location>
        <begin position="84"/>
        <end position="103"/>
    </location>
</feature>
<keyword evidence="5 9" id="KW-1133">Transmembrane helix</keyword>
<evidence type="ECO:0000256" key="9">
    <source>
        <dbReference type="SAM" id="Phobius"/>
    </source>
</evidence>
<evidence type="ECO:0000256" key="1">
    <source>
        <dbReference type="ARBA" id="ARBA00004651"/>
    </source>
</evidence>
<keyword evidence="3" id="KW-1003">Cell membrane</keyword>
<keyword evidence="4 8" id="KW-0812">Transmembrane</keyword>
<feature type="transmembrane region" description="Helical" evidence="9">
    <location>
        <begin position="29"/>
        <end position="50"/>
    </location>
</feature>
<dbReference type="EMBL" id="JAGINP010000009">
    <property type="protein sequence ID" value="MBP2293122.1"/>
    <property type="molecule type" value="Genomic_DNA"/>
</dbReference>
<dbReference type="PANTHER" id="PTHR30561">
    <property type="entry name" value="SMR FAMILY PROTON-DEPENDENT DRUG EFFLUX TRANSPORTER SUGE"/>
    <property type="match status" value="1"/>
</dbReference>
<protein>
    <submittedName>
        <fullName evidence="10">Small multidrug resistance pump</fullName>
    </submittedName>
</protein>
<dbReference type="InterPro" id="IPR037185">
    <property type="entry name" value="EmrE-like"/>
</dbReference>
<gene>
    <name evidence="10" type="ORF">J2851_002904</name>
</gene>
<evidence type="ECO:0000256" key="4">
    <source>
        <dbReference type="ARBA" id="ARBA00022692"/>
    </source>
</evidence>
<evidence type="ECO:0000256" key="8">
    <source>
        <dbReference type="RuleBase" id="RU003942"/>
    </source>
</evidence>
<dbReference type="Pfam" id="PF00893">
    <property type="entry name" value="Multi_Drug_Res"/>
    <property type="match status" value="1"/>
</dbReference>
<sequence length="107" mass="11151">MSWLYLTVAIVFEIVGTVSMKMSEGMTRLWPSVAVVACYVVAFAMLAQALKEIEVGVAYAIWSAVGTATIAAIGIWVFGEQASLLKLAGILLIVAGVVSLRMAGGGA</sequence>
<dbReference type="InterPro" id="IPR045324">
    <property type="entry name" value="Small_multidrug_res"/>
</dbReference>
<evidence type="ECO:0000256" key="2">
    <source>
        <dbReference type="ARBA" id="ARBA00022448"/>
    </source>
</evidence>
<feature type="transmembrane region" description="Helical" evidence="9">
    <location>
        <begin position="57"/>
        <end position="78"/>
    </location>
</feature>
<evidence type="ECO:0000256" key="6">
    <source>
        <dbReference type="ARBA" id="ARBA00023136"/>
    </source>
</evidence>
<dbReference type="RefSeq" id="WP_209766974.1">
    <property type="nucleotide sequence ID" value="NZ_JAGINP010000009.1"/>
</dbReference>
<dbReference type="PANTHER" id="PTHR30561:SF1">
    <property type="entry name" value="MULTIDRUG TRANSPORTER EMRE"/>
    <property type="match status" value="1"/>
</dbReference>
<keyword evidence="6 9" id="KW-0472">Membrane</keyword>
<evidence type="ECO:0000256" key="5">
    <source>
        <dbReference type="ARBA" id="ARBA00022989"/>
    </source>
</evidence>
<keyword evidence="2" id="KW-0813">Transport</keyword>
<evidence type="ECO:0000313" key="11">
    <source>
        <dbReference type="Proteomes" id="UP000781958"/>
    </source>
</evidence>